<evidence type="ECO:0000256" key="20">
    <source>
        <dbReference type="SAM" id="SignalP"/>
    </source>
</evidence>
<keyword evidence="12" id="KW-0472">Membrane</keyword>
<organism evidence="21 22">
    <name type="scientific">[Candida] railenensis</name>
    <dbReference type="NCBI Taxonomy" id="45579"/>
    <lineage>
        <taxon>Eukaryota</taxon>
        <taxon>Fungi</taxon>
        <taxon>Dikarya</taxon>
        <taxon>Ascomycota</taxon>
        <taxon>Saccharomycotina</taxon>
        <taxon>Pichiomycetes</taxon>
        <taxon>Debaryomycetaceae</taxon>
        <taxon>Kurtzmaniella</taxon>
    </lineage>
</organism>
<proteinExistence type="inferred from homology"/>
<dbReference type="GO" id="GO:0016972">
    <property type="term" value="F:thiol oxidase activity"/>
    <property type="evidence" value="ECO:0007669"/>
    <property type="project" value="InterPro"/>
</dbReference>
<keyword evidence="10" id="KW-0249">Electron transport</keyword>
<accession>A0A9P0VWU9</accession>
<comment type="similarity">
    <text evidence="3">Belongs to the EROs family.</text>
</comment>
<comment type="subcellular location">
    <subcellularLocation>
        <location evidence="2">Endoplasmic reticulum membrane</location>
        <topology evidence="2">Peripheral membrane protein</topology>
        <orientation evidence="2">Lumenal side</orientation>
    </subcellularLocation>
</comment>
<keyword evidence="8" id="KW-0256">Endoplasmic reticulum</keyword>
<feature type="compositionally biased region" description="Polar residues" evidence="19">
    <location>
        <begin position="480"/>
        <end position="493"/>
    </location>
</feature>
<feature type="compositionally biased region" description="Basic and acidic residues" evidence="19">
    <location>
        <begin position="583"/>
        <end position="593"/>
    </location>
</feature>
<dbReference type="Pfam" id="PF04137">
    <property type="entry name" value="ERO1"/>
    <property type="match status" value="1"/>
</dbReference>
<comment type="caution">
    <text evidence="21">The sequence shown here is derived from an EMBL/GenBank/DDBJ whole genome shotgun (WGS) entry which is preliminary data.</text>
</comment>
<keyword evidence="7 20" id="KW-0732">Signal</keyword>
<dbReference type="OrthoDB" id="269384at2759"/>
<feature type="binding site" evidence="17">
    <location>
        <position position="180"/>
    </location>
    <ligand>
        <name>FAD</name>
        <dbReference type="ChEBI" id="CHEBI:57692"/>
    </ligand>
</feature>
<keyword evidence="5" id="KW-0813">Transport</keyword>
<dbReference type="AlphaFoldDB" id="A0A9P0VWU9"/>
<evidence type="ECO:0000256" key="7">
    <source>
        <dbReference type="ARBA" id="ARBA00022729"/>
    </source>
</evidence>
<feature type="binding site" evidence="17">
    <location>
        <position position="259"/>
    </location>
    <ligand>
        <name>FAD</name>
        <dbReference type="ChEBI" id="CHEBI:57692"/>
    </ligand>
</feature>
<evidence type="ECO:0000313" key="22">
    <source>
        <dbReference type="Proteomes" id="UP000837801"/>
    </source>
</evidence>
<evidence type="ECO:0000256" key="12">
    <source>
        <dbReference type="ARBA" id="ARBA00023136"/>
    </source>
</evidence>
<evidence type="ECO:0000256" key="10">
    <source>
        <dbReference type="ARBA" id="ARBA00022982"/>
    </source>
</evidence>
<evidence type="ECO:0000256" key="3">
    <source>
        <dbReference type="ARBA" id="ARBA00008277"/>
    </source>
</evidence>
<dbReference type="GO" id="GO:0071949">
    <property type="term" value="F:FAD binding"/>
    <property type="evidence" value="ECO:0007669"/>
    <property type="project" value="InterPro"/>
</dbReference>
<feature type="active site" description="Nucleophile" evidence="16">
    <location>
        <position position="379"/>
    </location>
</feature>
<feature type="compositionally biased region" description="Acidic residues" evidence="19">
    <location>
        <begin position="606"/>
        <end position="618"/>
    </location>
</feature>
<evidence type="ECO:0000256" key="19">
    <source>
        <dbReference type="SAM" id="MobiDB-lite"/>
    </source>
</evidence>
<evidence type="ECO:0000256" key="15">
    <source>
        <dbReference type="ARBA" id="ARBA00023284"/>
    </source>
</evidence>
<keyword evidence="6" id="KW-0285">Flavoprotein</keyword>
<evidence type="ECO:0000256" key="9">
    <source>
        <dbReference type="ARBA" id="ARBA00022827"/>
    </source>
</evidence>
<evidence type="ECO:0000256" key="1">
    <source>
        <dbReference type="ARBA" id="ARBA00001974"/>
    </source>
</evidence>
<keyword evidence="13 18" id="KW-1015">Disulfide bond</keyword>
<feature type="binding site" evidence="17">
    <location>
        <position position="220"/>
    </location>
    <ligand>
        <name>FAD</name>
        <dbReference type="ChEBI" id="CHEBI:57692"/>
    </ligand>
</feature>
<keyword evidence="9 17" id="KW-0274">FAD</keyword>
<feature type="binding site" evidence="17">
    <location>
        <position position="169"/>
    </location>
    <ligand>
        <name>FAD</name>
        <dbReference type="ChEBI" id="CHEBI:57692"/>
    </ligand>
</feature>
<dbReference type="GO" id="GO:0005789">
    <property type="term" value="C:endoplasmic reticulum membrane"/>
    <property type="evidence" value="ECO:0007669"/>
    <property type="project" value="UniProtKB-SubCell"/>
</dbReference>
<name>A0A9P0VWU9_9ASCO</name>
<dbReference type="GO" id="GO:0015035">
    <property type="term" value="F:protein-disulfide reductase activity"/>
    <property type="evidence" value="ECO:0007669"/>
    <property type="project" value="InterPro"/>
</dbReference>
<feature type="signal peptide" evidence="20">
    <location>
        <begin position="1"/>
        <end position="21"/>
    </location>
</feature>
<evidence type="ECO:0000256" key="8">
    <source>
        <dbReference type="ARBA" id="ARBA00022824"/>
    </source>
</evidence>
<sequence length="625" mass="71252">MLHWDIGLLVTLTATISSVIATRGGGSSPISNFSPFDSQDFCSQIITPTCNTTFSYIDNLNAQIRPDVSNLVRSPYFRYFKLDFDKQCKFWNAQHFCATRNCAVEILPADQYNWSNIEEFSPSKLGEIERPADKDNDAAGTCEDLDYCHIDEGQNCVYVDLLANPERFTGYGGVQAFDVWKAIYSENCFPNTNPMSMDDSDQLEQCVEKNLFYRLISGMHASIAVHLSNEYLCPSDVENDDDYNVEEIFEPNLKIFMERVGSFNDRLSNIYFNYALVSQAIVKLSEIFEGGLADQITCGDESLGAANKAAASFGSNNALLGNDEPDYKQVFGSILPLLNQHTLFNTTELFDPKVVSPELKMEFRQRFRNVSAIMDCVGCDRCRMWGKLQTIGYGTALKILFEDESHKLKFRRIEMVSLFNTFDRISKSIEAINNFKQMYLKHLEDVAQGKAQLGDYEKGRESKKGFSFPFLAVESKAKDTSSAPQSQSVPKQSVESDTKTKKTRSKKLLMPEKKNKRTFKDEFKASLDEVSHATYFVLNSYRTFFPTIRDIALIYLNDAWNKFLGNNAYYDQLIQKGYQREMARAEQQKDEAAKGSTWKDAPSLEREEDNENEDEDDSIYNKLFE</sequence>
<feature type="active site" evidence="16">
    <location>
        <position position="382"/>
    </location>
</feature>
<dbReference type="InterPro" id="IPR007266">
    <property type="entry name" value="Ero1"/>
</dbReference>
<comment type="cofactor">
    <cofactor evidence="1 17">
        <name>FAD</name>
        <dbReference type="ChEBI" id="CHEBI:57692"/>
    </cofactor>
</comment>
<feature type="binding site" evidence="17">
    <location>
        <position position="217"/>
    </location>
    <ligand>
        <name>FAD</name>
        <dbReference type="ChEBI" id="CHEBI:57692"/>
    </ligand>
</feature>
<feature type="binding site" evidence="17">
    <location>
        <position position="167"/>
    </location>
    <ligand>
        <name>FAD</name>
        <dbReference type="ChEBI" id="CHEBI:57692"/>
    </ligand>
</feature>
<dbReference type="PANTHER" id="PTHR12613:SF0">
    <property type="entry name" value="ERO1-LIKE PROTEIN"/>
    <property type="match status" value="1"/>
</dbReference>
<evidence type="ECO:0000256" key="2">
    <source>
        <dbReference type="ARBA" id="ARBA00004367"/>
    </source>
</evidence>
<dbReference type="PIRSF" id="PIRSF017205">
    <property type="entry name" value="ERO1"/>
    <property type="match status" value="1"/>
</dbReference>
<evidence type="ECO:0000256" key="17">
    <source>
        <dbReference type="PIRSR" id="PIRSR017205-2"/>
    </source>
</evidence>
<dbReference type="GO" id="GO:0034975">
    <property type="term" value="P:protein folding in endoplasmic reticulum"/>
    <property type="evidence" value="ECO:0007669"/>
    <property type="project" value="InterPro"/>
</dbReference>
<evidence type="ECO:0000256" key="5">
    <source>
        <dbReference type="ARBA" id="ARBA00022448"/>
    </source>
</evidence>
<comment type="subunit">
    <text evidence="4">May function both as a monomer and a homodimer.</text>
</comment>
<feature type="disulfide bond" description="Redox-active" evidence="18">
    <location>
        <begin position="97"/>
        <end position="102"/>
    </location>
</feature>
<feature type="chain" id="PRO_5040404481" evidence="20">
    <location>
        <begin position="22"/>
        <end position="625"/>
    </location>
</feature>
<dbReference type="PANTHER" id="PTHR12613">
    <property type="entry name" value="ERO1-RELATED"/>
    <property type="match status" value="1"/>
</dbReference>
<feature type="region of interest" description="Disordered" evidence="19">
    <location>
        <begin position="583"/>
        <end position="625"/>
    </location>
</feature>
<dbReference type="Proteomes" id="UP000837801">
    <property type="component" value="Unassembled WGS sequence"/>
</dbReference>
<reference evidence="21" key="1">
    <citation type="submission" date="2022-03" db="EMBL/GenBank/DDBJ databases">
        <authorList>
            <person name="Legras J.-L."/>
            <person name="Devillers H."/>
            <person name="Grondin C."/>
        </authorList>
    </citation>
    <scope>NUCLEOTIDE SEQUENCE</scope>
    <source>
        <strain evidence="21">CLIB 1423</strain>
    </source>
</reference>
<keyword evidence="14" id="KW-0325">Glycoprotein</keyword>
<evidence type="ECO:0000256" key="18">
    <source>
        <dbReference type="PIRSR" id="PIRSR017205-3"/>
    </source>
</evidence>
<dbReference type="SUPFAM" id="SSF110019">
    <property type="entry name" value="ERO1-like"/>
    <property type="match status" value="1"/>
</dbReference>
<dbReference type="InterPro" id="IPR037192">
    <property type="entry name" value="ERO1-like_sf"/>
</dbReference>
<evidence type="ECO:0000256" key="13">
    <source>
        <dbReference type="ARBA" id="ARBA00023157"/>
    </source>
</evidence>
<feature type="disulfide bond" description="Redox-active" evidence="18">
    <location>
        <begin position="379"/>
        <end position="382"/>
    </location>
</feature>
<keyword evidence="22" id="KW-1185">Reference proteome</keyword>
<dbReference type="EMBL" id="CAKXYY010000004">
    <property type="protein sequence ID" value="CAH2351725.1"/>
    <property type="molecule type" value="Genomic_DNA"/>
</dbReference>
<keyword evidence="15" id="KW-0676">Redox-active center</keyword>
<evidence type="ECO:0000256" key="14">
    <source>
        <dbReference type="ARBA" id="ARBA00023180"/>
    </source>
</evidence>
<evidence type="ECO:0000256" key="4">
    <source>
        <dbReference type="ARBA" id="ARBA00011802"/>
    </source>
</evidence>
<keyword evidence="11" id="KW-0560">Oxidoreductase</keyword>
<evidence type="ECO:0000256" key="16">
    <source>
        <dbReference type="PIRSR" id="PIRSR017205-1"/>
    </source>
</evidence>
<gene>
    <name evidence="21" type="ORF">CLIB1423_04S04544</name>
</gene>
<protein>
    <submittedName>
        <fullName evidence="21">Endoplasmic oxidoreductin-1</fullName>
    </submittedName>
</protein>
<evidence type="ECO:0000256" key="11">
    <source>
        <dbReference type="ARBA" id="ARBA00023002"/>
    </source>
</evidence>
<evidence type="ECO:0000256" key="6">
    <source>
        <dbReference type="ARBA" id="ARBA00022630"/>
    </source>
</evidence>
<feature type="region of interest" description="Disordered" evidence="19">
    <location>
        <begin position="478"/>
        <end position="511"/>
    </location>
</feature>
<evidence type="ECO:0000313" key="21">
    <source>
        <dbReference type="EMBL" id="CAH2351725.1"/>
    </source>
</evidence>